<evidence type="ECO:0000313" key="5">
    <source>
        <dbReference type="Proteomes" id="UP000239872"/>
    </source>
</evidence>
<dbReference type="SUPFAM" id="SSF55811">
    <property type="entry name" value="Nudix"/>
    <property type="match status" value="1"/>
</dbReference>
<dbReference type="CDD" id="cd03673">
    <property type="entry name" value="NUDIX_Ap6A_hydrolase"/>
    <property type="match status" value="1"/>
</dbReference>
<dbReference type="Gene3D" id="3.90.79.10">
    <property type="entry name" value="Nucleoside Triphosphate Pyrophosphohydrolase"/>
    <property type="match status" value="1"/>
</dbReference>
<evidence type="ECO:0000259" key="3">
    <source>
        <dbReference type="PROSITE" id="PS51462"/>
    </source>
</evidence>
<evidence type="ECO:0000256" key="2">
    <source>
        <dbReference type="RuleBase" id="RU003476"/>
    </source>
</evidence>
<dbReference type="EMBL" id="PPSL01000004">
    <property type="protein sequence ID" value="PQJ09933.1"/>
    <property type="molecule type" value="Genomic_DNA"/>
</dbReference>
<dbReference type="GO" id="GO:0016787">
    <property type="term" value="F:hydrolase activity"/>
    <property type="evidence" value="ECO:0007669"/>
    <property type="project" value="UniProtKB-KW"/>
</dbReference>
<name>A0A2S7SSP7_9BACT</name>
<dbReference type="AlphaFoldDB" id="A0A2S7SSP7"/>
<dbReference type="PRINTS" id="PR00502">
    <property type="entry name" value="NUDIXFAMILY"/>
</dbReference>
<dbReference type="InterPro" id="IPR020476">
    <property type="entry name" value="Nudix_hydrolase"/>
</dbReference>
<reference evidence="4 5" key="1">
    <citation type="submission" date="2018-01" db="EMBL/GenBank/DDBJ databases">
        <title>A novel member of the phylum Bacteroidetes isolated from glacier ice.</title>
        <authorList>
            <person name="Liu Q."/>
            <person name="Xin Y.-H."/>
        </authorList>
    </citation>
    <scope>NUCLEOTIDE SEQUENCE [LARGE SCALE GENOMIC DNA]</scope>
    <source>
        <strain evidence="4 5">RB1R16</strain>
    </source>
</reference>
<dbReference type="PROSITE" id="PS51462">
    <property type="entry name" value="NUDIX"/>
    <property type="match status" value="1"/>
</dbReference>
<proteinExistence type="inferred from homology"/>
<keyword evidence="1 2" id="KW-0378">Hydrolase</keyword>
<keyword evidence="5" id="KW-1185">Reference proteome</keyword>
<comment type="similarity">
    <text evidence="2">Belongs to the Nudix hydrolase family.</text>
</comment>
<dbReference type="PANTHER" id="PTHR43736:SF1">
    <property type="entry name" value="DIHYDRONEOPTERIN TRIPHOSPHATE DIPHOSPHATASE"/>
    <property type="match status" value="1"/>
</dbReference>
<dbReference type="PANTHER" id="PTHR43736">
    <property type="entry name" value="ADP-RIBOSE PYROPHOSPHATASE"/>
    <property type="match status" value="1"/>
</dbReference>
<accession>A0A2S7SSP7</accession>
<evidence type="ECO:0000313" key="4">
    <source>
        <dbReference type="EMBL" id="PQJ09933.1"/>
    </source>
</evidence>
<gene>
    <name evidence="4" type="ORF">CJD36_014610</name>
</gene>
<organism evidence="4 5">
    <name type="scientific">Flavipsychrobacter stenotrophus</name>
    <dbReference type="NCBI Taxonomy" id="2077091"/>
    <lineage>
        <taxon>Bacteria</taxon>
        <taxon>Pseudomonadati</taxon>
        <taxon>Bacteroidota</taxon>
        <taxon>Chitinophagia</taxon>
        <taxon>Chitinophagales</taxon>
        <taxon>Chitinophagaceae</taxon>
        <taxon>Flavipsychrobacter</taxon>
    </lineage>
</organism>
<dbReference type="InterPro" id="IPR020084">
    <property type="entry name" value="NUDIX_hydrolase_CS"/>
</dbReference>
<protein>
    <submittedName>
        <fullName evidence="4">NUDIX hydrolase</fullName>
    </submittedName>
</protein>
<dbReference type="RefSeq" id="WP_105039942.1">
    <property type="nucleotide sequence ID" value="NZ_PPSL01000004.1"/>
</dbReference>
<dbReference type="OrthoDB" id="9816289at2"/>
<dbReference type="Pfam" id="PF00293">
    <property type="entry name" value="NUDIX"/>
    <property type="match status" value="1"/>
</dbReference>
<comment type="caution">
    <text evidence="4">The sequence shown here is derived from an EMBL/GenBank/DDBJ whole genome shotgun (WGS) entry which is preliminary data.</text>
</comment>
<sequence>MNFIQKLYYSDKPIVLTNNLQACITDNPEMSEYKVFHGLSGVHFSEALDHLHQKNNRGAIIEEQSSGALMEHIDNFFKVIKAGGGLVYNAEGKVLMIFRRGKWDLPKGKLDKGETIEECARREVIEETGIKQLTLGSHLTETWHLYTDRGRNLVKHSIWYTMTSTDTEPLKPQAEEDIMEARWTDTKDLAPMMDNSYRAIKDVLQAAKISW</sequence>
<feature type="domain" description="Nudix hydrolase" evidence="3">
    <location>
        <begin position="78"/>
        <end position="206"/>
    </location>
</feature>
<dbReference type="InterPro" id="IPR000086">
    <property type="entry name" value="NUDIX_hydrolase_dom"/>
</dbReference>
<dbReference type="PROSITE" id="PS00893">
    <property type="entry name" value="NUDIX_BOX"/>
    <property type="match status" value="1"/>
</dbReference>
<dbReference type="InterPro" id="IPR015797">
    <property type="entry name" value="NUDIX_hydrolase-like_dom_sf"/>
</dbReference>
<evidence type="ECO:0000256" key="1">
    <source>
        <dbReference type="ARBA" id="ARBA00022801"/>
    </source>
</evidence>
<dbReference type="Proteomes" id="UP000239872">
    <property type="component" value="Unassembled WGS sequence"/>
</dbReference>